<dbReference type="InterPro" id="IPR038604">
    <property type="entry name" value="HopJ_sf"/>
</dbReference>
<dbReference type="Proteomes" id="UP001409291">
    <property type="component" value="Unassembled WGS sequence"/>
</dbReference>
<dbReference type="Gene3D" id="3.20.160.10">
    <property type="entry name" value="vpa0580 domain like"/>
    <property type="match status" value="1"/>
</dbReference>
<dbReference type="InterPro" id="IPR014984">
    <property type="entry name" value="HopJ"/>
</dbReference>
<sequence>MAHELLAKLANKEIIFSDVLNYIAARYEHTPTAFTNGNQVNQETENQGSAKILAFASLNNLDKDQTLALFAEHYEAVLNDPDGDNHQNIRQFMISGWDGVSFSGVVLTLKLEA</sequence>
<protein>
    <submittedName>
        <fullName evidence="1">HopJ type III effector protein</fullName>
    </submittedName>
</protein>
<reference evidence="1 2" key="1">
    <citation type="submission" date="2024-04" db="EMBL/GenBank/DDBJ databases">
        <title>WGS of bacteria from Torrens River.</title>
        <authorList>
            <person name="Wyrsch E.R."/>
            <person name="Drigo B."/>
        </authorList>
    </citation>
    <scope>NUCLEOTIDE SEQUENCE [LARGE SCALE GENOMIC DNA]</scope>
    <source>
        <strain evidence="1 2">TWI391</strain>
    </source>
</reference>
<organism evidence="1 2">
    <name type="scientific">Sphingobacterium kitahiroshimense</name>
    <dbReference type="NCBI Taxonomy" id="470446"/>
    <lineage>
        <taxon>Bacteria</taxon>
        <taxon>Pseudomonadati</taxon>
        <taxon>Bacteroidota</taxon>
        <taxon>Sphingobacteriia</taxon>
        <taxon>Sphingobacteriales</taxon>
        <taxon>Sphingobacteriaceae</taxon>
        <taxon>Sphingobacterium</taxon>
    </lineage>
</organism>
<dbReference type="Pfam" id="PF08888">
    <property type="entry name" value="HopJ"/>
    <property type="match status" value="1"/>
</dbReference>
<dbReference type="EMBL" id="JBDJNQ010000010">
    <property type="protein sequence ID" value="MEN5379384.1"/>
    <property type="molecule type" value="Genomic_DNA"/>
</dbReference>
<gene>
    <name evidence="1" type="ORF">ABE541_19110</name>
</gene>
<accession>A0ABV0BXT1</accession>
<name>A0ABV0BXT1_9SPHI</name>
<dbReference type="RefSeq" id="WP_132768224.1">
    <property type="nucleotide sequence ID" value="NZ_JAOQNK010000001.1"/>
</dbReference>
<evidence type="ECO:0000313" key="1">
    <source>
        <dbReference type="EMBL" id="MEN5379384.1"/>
    </source>
</evidence>
<comment type="caution">
    <text evidence="1">The sequence shown here is derived from an EMBL/GenBank/DDBJ whole genome shotgun (WGS) entry which is preliminary data.</text>
</comment>
<proteinExistence type="predicted"/>
<keyword evidence="2" id="KW-1185">Reference proteome</keyword>
<evidence type="ECO:0000313" key="2">
    <source>
        <dbReference type="Proteomes" id="UP001409291"/>
    </source>
</evidence>